<evidence type="ECO:0000313" key="4">
    <source>
        <dbReference type="Proteomes" id="UP000781932"/>
    </source>
</evidence>
<dbReference type="RefSeq" id="XP_038749901.1">
    <property type="nucleotide sequence ID" value="XM_038885113.1"/>
</dbReference>
<dbReference type="Gene3D" id="1.10.287.1490">
    <property type="match status" value="1"/>
</dbReference>
<proteinExistence type="predicted"/>
<reference evidence="3" key="1">
    <citation type="submission" date="2020-03" db="EMBL/GenBank/DDBJ databases">
        <authorList>
            <person name="He L."/>
        </authorList>
    </citation>
    <scope>NUCLEOTIDE SEQUENCE</scope>
    <source>
        <strain evidence="3">CkLH20</strain>
    </source>
</reference>
<evidence type="ECO:0000256" key="2">
    <source>
        <dbReference type="SAM" id="SignalP"/>
    </source>
</evidence>
<accession>A0A9P6LP54</accession>
<keyword evidence="1" id="KW-1133">Transmembrane helix</keyword>
<organism evidence="3 4">
    <name type="scientific">Colletotrichum karsti</name>
    <dbReference type="NCBI Taxonomy" id="1095194"/>
    <lineage>
        <taxon>Eukaryota</taxon>
        <taxon>Fungi</taxon>
        <taxon>Dikarya</taxon>
        <taxon>Ascomycota</taxon>
        <taxon>Pezizomycotina</taxon>
        <taxon>Sordariomycetes</taxon>
        <taxon>Hypocreomycetidae</taxon>
        <taxon>Glomerellales</taxon>
        <taxon>Glomerellaceae</taxon>
        <taxon>Colletotrichum</taxon>
        <taxon>Colletotrichum boninense species complex</taxon>
    </lineage>
</organism>
<keyword evidence="1" id="KW-0812">Transmembrane</keyword>
<keyword evidence="1" id="KW-0472">Membrane</keyword>
<evidence type="ECO:0000256" key="1">
    <source>
        <dbReference type="SAM" id="Phobius"/>
    </source>
</evidence>
<keyword evidence="4" id="KW-1185">Reference proteome</keyword>
<comment type="caution">
    <text evidence="3">The sequence shown here is derived from an EMBL/GenBank/DDBJ whole genome shotgun (WGS) entry which is preliminary data.</text>
</comment>
<dbReference type="Proteomes" id="UP000781932">
    <property type="component" value="Unassembled WGS sequence"/>
</dbReference>
<name>A0A9P6LP54_9PEZI</name>
<reference evidence="3" key="2">
    <citation type="submission" date="2020-11" db="EMBL/GenBank/DDBJ databases">
        <title>Whole genome sequencing of Colletotrichum sp.</title>
        <authorList>
            <person name="Li H."/>
        </authorList>
    </citation>
    <scope>NUCLEOTIDE SEQUENCE</scope>
    <source>
        <strain evidence="3">CkLH20</strain>
    </source>
</reference>
<feature type="signal peptide" evidence="2">
    <location>
        <begin position="1"/>
        <end position="20"/>
    </location>
</feature>
<keyword evidence="2" id="KW-0732">Signal</keyword>
<gene>
    <name evidence="3" type="ORF">CkaCkLH20_02394</name>
</gene>
<dbReference type="GeneID" id="62158187"/>
<feature type="transmembrane region" description="Helical" evidence="1">
    <location>
        <begin position="124"/>
        <end position="144"/>
    </location>
</feature>
<feature type="chain" id="PRO_5040359529" evidence="2">
    <location>
        <begin position="21"/>
        <end position="430"/>
    </location>
</feature>
<dbReference type="AlphaFoldDB" id="A0A9P6LP54"/>
<protein>
    <submittedName>
        <fullName evidence="3">Uncharacterized protein</fullName>
    </submittedName>
</protein>
<evidence type="ECO:0000313" key="3">
    <source>
        <dbReference type="EMBL" id="KAF9880440.1"/>
    </source>
</evidence>
<sequence length="430" mass="46271">MKLSRILFVVLGALTTNVQTGPGHALPLASDFRETSLSSSTPRKIFQKACDVYDNTIETKESIFDGRVPDTSTEHAVQNSLNLRIGWTPSRRSCSESVDRLSNAQFKIANADPWNGPAKASTSVSSIGLFLSFVGFLLSFFTFLKDRIMKPTSRLTWIGRLAGWENNTAKFDGLERRLVALENLAGIPAPNTPPPQGLPVATPNLVTCVINLLGRTERIEGAMRDHVGYVLDNLPAVGDSLLTRVNACDTNHNNFRASVDSLRANVTTLDKGFTAQLHSTGTDITTLQANLANLTSNVTAPQTGLGDQLRSAVNNITTVEANLANLTSNVTAPQTGLGDQLRSAVNNITTVQVGVAGLMNDITTTGTGLKARLSSAESRVESMGNSITVIQESVKSLSDNITDPKTGLTHQVEELNTDFRKHQTQTSAHM</sequence>
<dbReference type="EMBL" id="JAATWM020000005">
    <property type="protein sequence ID" value="KAF9880440.1"/>
    <property type="molecule type" value="Genomic_DNA"/>
</dbReference>